<dbReference type="VEuPathDB" id="AmoebaDB:EHI_083450"/>
<proteinExistence type="predicted"/>
<dbReference type="VEuPathDB" id="AmoebaDB:EHI5A_062490"/>
<dbReference type="VEuPathDB" id="AmoebaDB:KM1_087850"/>
<gene>
    <name evidence="3" type="ORF">CL6EHI_083450</name>
</gene>
<comment type="caution">
    <text evidence="3">The sequence shown here is derived from an EMBL/GenBank/DDBJ whole genome shotgun (WGS) entry which is preliminary data.</text>
</comment>
<evidence type="ECO:0000313" key="4">
    <source>
        <dbReference type="Proteomes" id="UP000078387"/>
    </source>
</evidence>
<dbReference type="VEuPathDB" id="AmoebaDB:EHI7A_148480"/>
<evidence type="ECO:0000256" key="1">
    <source>
        <dbReference type="SAM" id="Coils"/>
    </source>
</evidence>
<dbReference type="AlphaFoldDB" id="A0A5K1VLN0"/>
<keyword evidence="1" id="KW-0175">Coiled coil</keyword>
<evidence type="ECO:0000256" key="2">
    <source>
        <dbReference type="SAM" id="MobiDB-lite"/>
    </source>
</evidence>
<dbReference type="VEuPathDB" id="AmoebaDB:EHI8A_044110"/>
<reference evidence="3 4" key="1">
    <citation type="submission" date="2016-05" db="EMBL/GenBank/DDBJ databases">
        <title>First whole genome sequencing of Entamoeba histolytica HM1:IMSS-clone-6.</title>
        <authorList>
            <person name="Mukherjee Avik.K."/>
            <person name="Izumyama S."/>
            <person name="Nakada-Tsukui K."/>
            <person name="Nozaki T."/>
        </authorList>
    </citation>
    <scope>NUCLEOTIDE SEQUENCE [LARGE SCALE GENOMIC DNA]</scope>
    <source>
        <strain evidence="3 4">HM1:IMSS clone 6</strain>
    </source>
</reference>
<accession>A0A5K1VLN0</accession>
<feature type="coiled-coil region" evidence="1">
    <location>
        <begin position="89"/>
        <end position="151"/>
    </location>
</feature>
<sequence length="416" mass="47868">MSSEEASTLSSNPSSKNISEESNEDISENETEESSTREESDGELSISSGEGNEENPNESSITITEGKNIDYLELYNKKSQECYALYQRNEILKNKINVLEKKIIDQQENIEKLININEQIMRDKELIYGVLQKINQEKTQVENELNYIKSTTFSPVDTNISYTCPPKDVKVVNLSFDKYIFIKYSTSKPLGIICLFNEQKQARVVSSFTCKTEELSLEEYFYYQPEGKGNGLKVKDGDQVLSMTSQSNQLITVTPLLPLFDRFHKVSQTSPILIGKREYYMTVLDLTTISKSDQPHELRAFGVIFETEITQKKPGMIDVYDGYLEMFRQINRGVIISYVASFNYTPSILIPITREVITKPFHPPKNGIMYFESKLLKIDKYHIPHLFPIPYLSDESYSIAFYYNEAQDRCHIIDVI</sequence>
<name>A0A5K1VLN0_ENTHI</name>
<organism evidence="3 4">
    <name type="scientific">Entamoeba histolytica</name>
    <dbReference type="NCBI Taxonomy" id="5759"/>
    <lineage>
        <taxon>Eukaryota</taxon>
        <taxon>Amoebozoa</taxon>
        <taxon>Evosea</taxon>
        <taxon>Archamoebae</taxon>
        <taxon>Mastigamoebida</taxon>
        <taxon>Entamoebidae</taxon>
        <taxon>Entamoeba</taxon>
    </lineage>
</organism>
<dbReference type="Proteomes" id="UP000078387">
    <property type="component" value="Unassembled WGS sequence"/>
</dbReference>
<evidence type="ECO:0000313" key="3">
    <source>
        <dbReference type="EMBL" id="GAT97361.1"/>
    </source>
</evidence>
<dbReference type="OMA" id="TEGKNIN"/>
<feature type="compositionally biased region" description="Acidic residues" evidence="2">
    <location>
        <begin position="21"/>
        <end position="33"/>
    </location>
</feature>
<feature type="region of interest" description="Disordered" evidence="2">
    <location>
        <begin position="1"/>
        <end position="62"/>
    </location>
</feature>
<dbReference type="EMBL" id="BDEQ01000001">
    <property type="protein sequence ID" value="GAT97361.1"/>
    <property type="molecule type" value="Genomic_DNA"/>
</dbReference>
<protein>
    <submittedName>
        <fullName evidence="3">Uncharacterized protein</fullName>
    </submittedName>
</protein>